<name>X1AXV9_9ZZZZ</name>
<dbReference type="AlphaFoldDB" id="X1AXV9"/>
<evidence type="ECO:0000313" key="2">
    <source>
        <dbReference type="EMBL" id="GAG64616.1"/>
    </source>
</evidence>
<proteinExistence type="predicted"/>
<evidence type="ECO:0000256" key="1">
    <source>
        <dbReference type="SAM" id="Phobius"/>
    </source>
</evidence>
<keyword evidence="1" id="KW-0472">Membrane</keyword>
<gene>
    <name evidence="2" type="ORF">S01H4_12528</name>
</gene>
<sequence length="47" mass="5191">TWIIFGGLLTLAIIYDGVFIQLVFDFSILIVSGLIGYLTARKISNSK</sequence>
<accession>X1AXV9</accession>
<reference evidence="2" key="1">
    <citation type="journal article" date="2014" name="Front. Microbiol.">
        <title>High frequency of phylogenetically diverse reductive dehalogenase-homologous genes in deep subseafloor sedimentary metagenomes.</title>
        <authorList>
            <person name="Kawai M."/>
            <person name="Futagami T."/>
            <person name="Toyoda A."/>
            <person name="Takaki Y."/>
            <person name="Nishi S."/>
            <person name="Hori S."/>
            <person name="Arai W."/>
            <person name="Tsubouchi T."/>
            <person name="Morono Y."/>
            <person name="Uchiyama I."/>
            <person name="Ito T."/>
            <person name="Fujiyama A."/>
            <person name="Inagaki F."/>
            <person name="Takami H."/>
        </authorList>
    </citation>
    <scope>NUCLEOTIDE SEQUENCE</scope>
    <source>
        <strain evidence="2">Expedition CK06-06</strain>
    </source>
</reference>
<dbReference type="EMBL" id="BART01005344">
    <property type="protein sequence ID" value="GAG64616.1"/>
    <property type="molecule type" value="Genomic_DNA"/>
</dbReference>
<organism evidence="2">
    <name type="scientific">marine sediment metagenome</name>
    <dbReference type="NCBI Taxonomy" id="412755"/>
    <lineage>
        <taxon>unclassified sequences</taxon>
        <taxon>metagenomes</taxon>
        <taxon>ecological metagenomes</taxon>
    </lineage>
</organism>
<keyword evidence="1" id="KW-0812">Transmembrane</keyword>
<protein>
    <submittedName>
        <fullName evidence="2">Uncharacterized protein</fullName>
    </submittedName>
</protein>
<keyword evidence="1" id="KW-1133">Transmembrane helix</keyword>
<feature type="transmembrane region" description="Helical" evidence="1">
    <location>
        <begin position="18"/>
        <end position="40"/>
    </location>
</feature>
<comment type="caution">
    <text evidence="2">The sequence shown here is derived from an EMBL/GenBank/DDBJ whole genome shotgun (WGS) entry which is preliminary data.</text>
</comment>
<feature type="non-terminal residue" evidence="2">
    <location>
        <position position="1"/>
    </location>
</feature>